<reference evidence="2 3" key="1">
    <citation type="submission" date="2020-08" db="EMBL/GenBank/DDBJ databases">
        <title>Cohnella phylogeny.</title>
        <authorList>
            <person name="Dunlap C."/>
        </authorList>
    </citation>
    <scope>NUCLEOTIDE SEQUENCE [LARGE SCALE GENOMIC DNA]</scope>
    <source>
        <strain evidence="2 3">CBP 2801</strain>
    </source>
</reference>
<protein>
    <submittedName>
        <fullName evidence="2">Uncharacterized protein</fullName>
    </submittedName>
</protein>
<evidence type="ECO:0000313" key="2">
    <source>
        <dbReference type="EMBL" id="MBB6731019.1"/>
    </source>
</evidence>
<sequence>MRVGYEKMKQRFASADPRFGPVPFWWWSGEEVTEERVRWQLEKFRAGGLRNIGIIQLAPTGPQYGSVGDRPVFFSEDWWRLFEVALREAERLGMYLWFYDQIGFSGANLLARIVAERPQLAGYQLRRFRDSGDIPEGSVRLAEHDGFCYAAVRQGFNWLDPNATLLLIDRVHGEFERRFPHDLGRTIAGSFQDELPPLPLWTPEISEAYRDKFGESLDDSLPALFEDLPGAAEVRRRVYRLAAELAERAFFIPLGEWHEKRGMLIGCDQAGPARRVEVHGAQRLYLDYFRTHRWYNSAGCDMDGEIKPHSSMVHLHGGKRVWLEAFHSSGWGGTLEETMHWLVPWFQAGATLYSPHAVYYSTRGGWWEWAPPDTGWRQPYFEHYPVFADTVSRVCGLLSEGTHVADVAVHYASYAVSGFLSLEDGGKNEHPMAVSNRVPNEKVAHIDRVYKKLTSRWNRKEPEETGALRDVRRDYDVVDDSALMKAMPEGEELAIAGERFSVVVLCGTEAMDEAAKQKLEEWIAQGGWVIAVDVPAEERTLAGAAYAETPEEAAALIDERLPKRIEGAGMALQRQTDDADVFLLLPPHGLLAMHEPAEPETKLPESASYRLRTAGEPELWNPVTGERRPLPHKREGEWAELEVPFADWPAALIVCPRGREADAGKGDAAGRNGDDTAPDASFGVPDTSRSVGLKPAVPAAPLQAAGSVEWAGPWNVTAVPTLDNRYGDFDLHDERPELLGIERRSFKVCAERVPAEGEQAGWHRPELDDSAWAERLWSESAYWLASKGESFDPEAAWPVVYSQTFGDLSFRTWAGRMGRVPRRFLNLGKAEPGETVCARTHVIAPQTGRYWIRAETNAALTGRVNGRAIEWTGGPEEMTARIDLKEGGNELELLAKARSSGLIRVGVEVNRQAGEPLPKYIYVRSPNLQSALVKRLESPSGRAVRQVRIEFAARGRAALCVNGTMLTEHGDFNPYIRQGQEEVDASAWWKEGLNEVKVTLPEGQGEVLIDGVVEFEDGGRTVFCTGTDWRDERGGEPLVYHEAVLQFAETETLWIAPRPHPLKDVGWLMPESAPEIDPLPFLADPSAIGKPVWLRFPLPAGAAEMTLRCTGRARAWLNGAEIPLRGGKAEFPPQPAGTTMAIRVEPAGAESEAAVLTGPIRFRTAKVQGELGDWRTALNLPHHSGAVEYETTFETDGRGRIALDLGHVRGTAEVWIDGKPLGVRLWRPYRYASRELEAGSHRMRVRVTNTLGAHYEVGRPSAVVGANNAVMYWTHRDQSAWRPVFPAGGLFGPVRLAAE</sequence>
<dbReference type="Gene3D" id="2.60.120.260">
    <property type="entry name" value="Galactose-binding domain-like"/>
    <property type="match status" value="2"/>
</dbReference>
<gene>
    <name evidence="2" type="ORF">H7C18_08895</name>
</gene>
<evidence type="ECO:0000256" key="1">
    <source>
        <dbReference type="SAM" id="MobiDB-lite"/>
    </source>
</evidence>
<dbReference type="PANTHER" id="PTHR36848:SF2">
    <property type="entry name" value="SECRETED PROTEIN"/>
    <property type="match status" value="1"/>
</dbReference>
<comment type="caution">
    <text evidence="2">The sequence shown here is derived from an EMBL/GenBank/DDBJ whole genome shotgun (WGS) entry which is preliminary data.</text>
</comment>
<dbReference type="InterPro" id="IPR008979">
    <property type="entry name" value="Galactose-bd-like_sf"/>
</dbReference>
<dbReference type="Proteomes" id="UP000564644">
    <property type="component" value="Unassembled WGS sequence"/>
</dbReference>
<name>A0A7X0VUH5_9BACL</name>
<dbReference type="PANTHER" id="PTHR36848">
    <property type="entry name" value="DNA-BINDING PROTEIN (PUTATIVE SECRETED PROTEIN)-RELATED"/>
    <property type="match status" value="1"/>
</dbReference>
<dbReference type="SUPFAM" id="SSF49785">
    <property type="entry name" value="Galactose-binding domain-like"/>
    <property type="match status" value="1"/>
</dbReference>
<dbReference type="InterPro" id="IPR053161">
    <property type="entry name" value="Ulvan_degrading_GH"/>
</dbReference>
<keyword evidence="3" id="KW-1185">Reference proteome</keyword>
<evidence type="ECO:0000313" key="3">
    <source>
        <dbReference type="Proteomes" id="UP000564644"/>
    </source>
</evidence>
<feature type="region of interest" description="Disordered" evidence="1">
    <location>
        <begin position="660"/>
        <end position="685"/>
    </location>
</feature>
<dbReference type="EMBL" id="JACJVO010000009">
    <property type="protein sequence ID" value="MBB6731019.1"/>
    <property type="molecule type" value="Genomic_DNA"/>
</dbReference>
<accession>A0A7X0VUH5</accession>
<organism evidence="2 3">
    <name type="scientific">Cohnella zeiphila</name>
    <dbReference type="NCBI Taxonomy" id="2761120"/>
    <lineage>
        <taxon>Bacteria</taxon>
        <taxon>Bacillati</taxon>
        <taxon>Bacillota</taxon>
        <taxon>Bacilli</taxon>
        <taxon>Bacillales</taxon>
        <taxon>Paenibacillaceae</taxon>
        <taxon>Cohnella</taxon>
    </lineage>
</organism>
<proteinExistence type="predicted"/>